<dbReference type="EMBL" id="JAJHNU010000007">
    <property type="protein sequence ID" value="MDN4122859.1"/>
    <property type="molecule type" value="Genomic_DNA"/>
</dbReference>
<sequence>MRNIFVAVLLLALSGCAAPPPKMSRAEYLDAVQRSYEGKSSEDVFAAAEKVLTLMDGDDFTFHHSADSVTGMRSWLVFALLIVVDGVDTWTIKAVDTPTGTNATVSVATSTASAIAAPTGGAGVSSSDSGATPGQVSGTALYDLFWARMDYMLGTRSDWMTCDQAKTKLAAGETTGNLLQICDGITIKDESPE</sequence>
<evidence type="ECO:0000256" key="1">
    <source>
        <dbReference type="SAM" id="SignalP"/>
    </source>
</evidence>
<keyword evidence="3" id="KW-1185">Reference proteome</keyword>
<protein>
    <recommendedName>
        <fullName evidence="4">Lipoprotein</fullName>
    </recommendedName>
</protein>
<accession>A0ABT8ENL1</accession>
<reference evidence="2" key="1">
    <citation type="submission" date="2021-11" db="EMBL/GenBank/DDBJ databases">
        <title>Draft genome sequence of Alcaligenes endophyticus type strain CCUG 75668T.</title>
        <authorList>
            <person name="Salva-Serra F."/>
            <person name="Duran R.E."/>
            <person name="Seeger M."/>
            <person name="Moore E.R.B."/>
            <person name="Jaen-Luchoro D."/>
        </authorList>
    </citation>
    <scope>NUCLEOTIDE SEQUENCE</scope>
    <source>
        <strain evidence="2">CCUG 75668</strain>
    </source>
</reference>
<comment type="caution">
    <text evidence="2">The sequence shown here is derived from an EMBL/GenBank/DDBJ whole genome shotgun (WGS) entry which is preliminary data.</text>
</comment>
<proteinExistence type="predicted"/>
<organism evidence="2 3">
    <name type="scientific">Alcaligenes endophyticus</name>
    <dbReference type="NCBI Taxonomy" id="1929088"/>
    <lineage>
        <taxon>Bacteria</taxon>
        <taxon>Pseudomonadati</taxon>
        <taxon>Pseudomonadota</taxon>
        <taxon>Betaproteobacteria</taxon>
        <taxon>Burkholderiales</taxon>
        <taxon>Alcaligenaceae</taxon>
        <taxon>Alcaligenes</taxon>
    </lineage>
</organism>
<gene>
    <name evidence="2" type="ORF">LMS43_16335</name>
</gene>
<dbReference type="RefSeq" id="WP_266125206.1">
    <property type="nucleotide sequence ID" value="NZ_JAJHNU010000007.1"/>
</dbReference>
<evidence type="ECO:0000313" key="3">
    <source>
        <dbReference type="Proteomes" id="UP001168613"/>
    </source>
</evidence>
<dbReference type="Proteomes" id="UP001168613">
    <property type="component" value="Unassembled WGS sequence"/>
</dbReference>
<dbReference type="PROSITE" id="PS51257">
    <property type="entry name" value="PROKAR_LIPOPROTEIN"/>
    <property type="match status" value="1"/>
</dbReference>
<evidence type="ECO:0008006" key="4">
    <source>
        <dbReference type="Google" id="ProtNLM"/>
    </source>
</evidence>
<name>A0ABT8ENL1_9BURK</name>
<feature type="signal peptide" evidence="1">
    <location>
        <begin position="1"/>
        <end position="17"/>
    </location>
</feature>
<keyword evidence="1" id="KW-0732">Signal</keyword>
<evidence type="ECO:0000313" key="2">
    <source>
        <dbReference type="EMBL" id="MDN4122859.1"/>
    </source>
</evidence>
<feature type="chain" id="PRO_5045644659" description="Lipoprotein" evidence="1">
    <location>
        <begin position="18"/>
        <end position="193"/>
    </location>
</feature>